<dbReference type="Proteomes" id="UP001363460">
    <property type="component" value="Chromosome"/>
</dbReference>
<keyword evidence="2" id="KW-1185">Reference proteome</keyword>
<evidence type="ECO:0000313" key="1">
    <source>
        <dbReference type="EMBL" id="WWT54586.1"/>
    </source>
</evidence>
<proteinExistence type="predicted"/>
<gene>
    <name evidence="1" type="ORF">V8J38_15245</name>
</gene>
<organism evidence="1 2">
    <name type="scientific">Brevundimonas olei</name>
    <dbReference type="NCBI Taxonomy" id="657642"/>
    <lineage>
        <taxon>Bacteria</taxon>
        <taxon>Pseudomonadati</taxon>
        <taxon>Pseudomonadota</taxon>
        <taxon>Alphaproteobacteria</taxon>
        <taxon>Caulobacterales</taxon>
        <taxon>Caulobacteraceae</taxon>
        <taxon>Brevundimonas</taxon>
    </lineage>
</organism>
<protein>
    <submittedName>
        <fullName evidence="1">Uncharacterized protein</fullName>
    </submittedName>
</protein>
<dbReference type="EMBL" id="CP146369">
    <property type="protein sequence ID" value="WWT54586.1"/>
    <property type="molecule type" value="Genomic_DNA"/>
</dbReference>
<accession>A0ABZ2IAD5</accession>
<dbReference type="RefSeq" id="WP_338576896.1">
    <property type="nucleotide sequence ID" value="NZ_CP146369.1"/>
</dbReference>
<name>A0ABZ2IAD5_9CAUL</name>
<sequence>MTPQKLSMPEWLAFLQSQAVSASTSGIELTLAGHRAVLDHALRISGRTAEADRLSVAGASLDLPVVDISTLSQAGEALAAFRMEHGPRQDLSLVAMLAAEIGEAAILLENEGDPATSLAANAVVARVERMLDMVNVRTELLLAKVEPFSSRFTDMDSERGRFLVSLVEGWRSDLDQLRRLRVPGSTLTNSRLEALLLSQPTVTRLFDQGVFNDVGQRALLRQIERLVEAHDRPAFGGGSTGKPILGKRTSAGLNNPATQMQLAVKKLRLLSADADAMTITVQTEGLLKILTAAEAQADKTLSILSPMLERYENLQSERAVFFAGLLSEWSEQVDALRGRRAALAALPFGDAYLVEAEETETLLAQINRNGLISEEGQVLRLRQATLLLEHQDQPVILGSQSKKTIEFDAIVDFWSPQAADKAQGAGRYLKDSGHDRPTFLMDPPGRGKRPPEIYDPAGLARDMRWLIRAGRTAEANAMLGPTLRRLRVVDRADLVWMAAAAALHDTPIATELALEDLVAANKVVGSVDRQIDKLGLIISRCGDSKLVPSLIERGAEQGDRACAAALLLAIKGRSNKRITLAGSTDSYKGGVFFRLARAHVSDSAPSKSADIMVTDESTGRWLAALPGLADHSLTELSWGQAKASRGSVVYKAAALAAASIKASADVCGIPLAPALQDAALAQSLREHLQAFDQALRSAPASQTSPLIGLGIDRLDDVLALMVCQRATPSFVGVGASAARVARLRFALDGQEPTKTTLGLRRQAHVTASYEYFIAGLGSRTRDEGDSPWTSHLDFDGRWAAQMAQIAACEAVAPLTRGPRRAALRWALQSLVTRALIDKQMSWLRGSSTGEGLRYVA</sequence>
<reference evidence="1 2" key="1">
    <citation type="submission" date="2024-02" db="EMBL/GenBank/DDBJ databases">
        <title>Distribution and functional of Brevundimonas-related endobacteria within Verticillium dahliae.</title>
        <authorList>
            <person name="Zeng H."/>
        </authorList>
    </citation>
    <scope>NUCLEOTIDE SEQUENCE [LARGE SCALE GENOMIC DNA]</scope>
    <source>
        <strain evidence="1 2">TRM 44200</strain>
    </source>
</reference>
<evidence type="ECO:0000313" key="2">
    <source>
        <dbReference type="Proteomes" id="UP001363460"/>
    </source>
</evidence>